<keyword evidence="1" id="KW-0645">Protease</keyword>
<evidence type="ECO:0000256" key="2">
    <source>
        <dbReference type="ARBA" id="ARBA00022750"/>
    </source>
</evidence>
<accession>A0A8C0IUZ2</accession>
<dbReference type="CDD" id="cd07557">
    <property type="entry name" value="trimeric_dUTPase"/>
    <property type="match status" value="1"/>
</dbReference>
<organism evidence="5 6">
    <name type="scientific">Chelonoidis abingdonii</name>
    <name type="common">Abingdon island giant tortoise</name>
    <name type="synonym">Testudo abingdonii</name>
    <dbReference type="NCBI Taxonomy" id="106734"/>
    <lineage>
        <taxon>Eukaryota</taxon>
        <taxon>Metazoa</taxon>
        <taxon>Chordata</taxon>
        <taxon>Craniata</taxon>
        <taxon>Vertebrata</taxon>
        <taxon>Euteleostomi</taxon>
        <taxon>Archelosauria</taxon>
        <taxon>Testudinata</taxon>
        <taxon>Testudines</taxon>
        <taxon>Cryptodira</taxon>
        <taxon>Durocryptodira</taxon>
        <taxon>Testudinoidea</taxon>
        <taxon>Testudinidae</taxon>
        <taxon>Chelonoidis</taxon>
    </lineage>
</organism>
<dbReference type="GeneTree" id="ENSGT01000000215751"/>
<evidence type="ECO:0000259" key="4">
    <source>
        <dbReference type="Pfam" id="PF00692"/>
    </source>
</evidence>
<dbReference type="SUPFAM" id="SSF51283">
    <property type="entry name" value="dUTPase-like"/>
    <property type="match status" value="1"/>
</dbReference>
<evidence type="ECO:0000313" key="6">
    <source>
        <dbReference type="Proteomes" id="UP000694404"/>
    </source>
</evidence>
<protein>
    <recommendedName>
        <fullName evidence="4">dUTPase-like domain-containing protein</fullName>
    </recommendedName>
</protein>
<evidence type="ECO:0000256" key="1">
    <source>
        <dbReference type="ARBA" id="ARBA00022670"/>
    </source>
</evidence>
<keyword evidence="6" id="KW-1185">Reference proteome</keyword>
<dbReference type="Ensembl" id="ENSCABT00000024995.1">
    <property type="protein sequence ID" value="ENSCABP00000022817.1"/>
    <property type="gene ID" value="ENSCABG00000016777.1"/>
</dbReference>
<evidence type="ECO:0000256" key="3">
    <source>
        <dbReference type="ARBA" id="ARBA00022801"/>
    </source>
</evidence>
<reference evidence="5" key="1">
    <citation type="submission" date="2025-08" db="UniProtKB">
        <authorList>
            <consortium name="Ensembl"/>
        </authorList>
    </citation>
    <scope>IDENTIFICATION</scope>
</reference>
<keyword evidence="3" id="KW-0378">Hydrolase</keyword>
<name>A0A8C0IUZ2_CHEAB</name>
<dbReference type="GO" id="GO:0004190">
    <property type="term" value="F:aspartic-type endopeptidase activity"/>
    <property type="evidence" value="ECO:0007669"/>
    <property type="project" value="UniProtKB-KW"/>
</dbReference>
<evidence type="ECO:0000313" key="5">
    <source>
        <dbReference type="Ensembl" id="ENSCABP00000022817.1"/>
    </source>
</evidence>
<dbReference type="Proteomes" id="UP000694404">
    <property type="component" value="Unplaced"/>
</dbReference>
<dbReference type="GO" id="GO:0006508">
    <property type="term" value="P:proteolysis"/>
    <property type="evidence" value="ECO:0007669"/>
    <property type="project" value="UniProtKB-KW"/>
</dbReference>
<keyword evidence="2" id="KW-0064">Aspartyl protease</keyword>
<dbReference type="UniPathway" id="UPA00610">
    <property type="reaction ID" value="UER00666"/>
</dbReference>
<dbReference type="InterPro" id="IPR033704">
    <property type="entry name" value="dUTPase_trimeric"/>
</dbReference>
<dbReference type="PANTHER" id="PTHR19422">
    <property type="entry name" value="GAG RETROVIRAL POLYPROTEIN"/>
    <property type="match status" value="1"/>
</dbReference>
<reference evidence="5" key="2">
    <citation type="submission" date="2025-09" db="UniProtKB">
        <authorList>
            <consortium name="Ensembl"/>
        </authorList>
    </citation>
    <scope>IDENTIFICATION</scope>
</reference>
<dbReference type="InterPro" id="IPR051592">
    <property type="entry name" value="HERV-K_Pro_peptidase_A2"/>
</dbReference>
<proteinExistence type="predicted"/>
<dbReference type="Pfam" id="PF00692">
    <property type="entry name" value="dUTPase"/>
    <property type="match status" value="1"/>
</dbReference>
<dbReference type="Gene3D" id="2.70.40.10">
    <property type="match status" value="1"/>
</dbReference>
<dbReference type="AlphaFoldDB" id="A0A8C0IUZ2"/>
<dbReference type="GO" id="GO:0006226">
    <property type="term" value="P:dUMP biosynthetic process"/>
    <property type="evidence" value="ECO:0007669"/>
    <property type="project" value="UniProtKB-UniPathway"/>
</dbReference>
<feature type="domain" description="dUTPase-like" evidence="4">
    <location>
        <begin position="63"/>
        <end position="177"/>
    </location>
</feature>
<sequence length="224" mass="23657">MLRACQNIGSKTHKAGLLAAALARGNRTGKNCFKCGKPGHFQQEGVPSAIQSHGAAKPVSQLRAATTGSAGLDLIMQQDTEFTLPGEVHVVETQAKGPLPAGMVGHVLPRSHAGRKGFFVIPGVIDPDYQGIIKVQVWTNLPQTLPRDQSVAQLILVPYSVPGAVQQERGDAGFGSTLIGLTTTVTGTQNTLYYIWTDGMDCTTQQVSQMTPKLGGEMSDYAGG</sequence>
<dbReference type="InterPro" id="IPR029054">
    <property type="entry name" value="dUTPase-like"/>
</dbReference>
<dbReference type="PANTHER" id="PTHR19422:SF123">
    <property type="entry name" value="RT1 CLASS I, LOCUS CE15"/>
    <property type="match status" value="1"/>
</dbReference>
<dbReference type="InterPro" id="IPR036157">
    <property type="entry name" value="dUTPase-like_sf"/>
</dbReference>